<evidence type="ECO:0000313" key="2">
    <source>
        <dbReference type="EMBL" id="GDY32314.1"/>
    </source>
</evidence>
<dbReference type="Pfam" id="PF13468">
    <property type="entry name" value="Glyoxalase_3"/>
    <property type="match status" value="1"/>
</dbReference>
<dbReference type="RefSeq" id="WP_137815342.1">
    <property type="nucleotide sequence ID" value="NZ_BJFL01000023.1"/>
</dbReference>
<comment type="caution">
    <text evidence="2">The sequence shown here is derived from an EMBL/GenBank/DDBJ whole genome shotgun (WGS) entry which is preliminary data.</text>
</comment>
<dbReference type="InterPro" id="IPR029068">
    <property type="entry name" value="Glyas_Bleomycin-R_OHBP_Dase"/>
</dbReference>
<dbReference type="PROSITE" id="PS51819">
    <property type="entry name" value="VOC"/>
    <property type="match status" value="1"/>
</dbReference>
<dbReference type="Proteomes" id="UP000298860">
    <property type="component" value="Unassembled WGS sequence"/>
</dbReference>
<dbReference type="SUPFAM" id="SSF54593">
    <property type="entry name" value="Glyoxalase/Bleomycin resistance protein/Dihydroxybiphenyl dioxygenase"/>
    <property type="match status" value="1"/>
</dbReference>
<dbReference type="InterPro" id="IPR025870">
    <property type="entry name" value="Glyoxalase-like_dom"/>
</dbReference>
<dbReference type="Gene3D" id="3.10.180.10">
    <property type="entry name" value="2,3-Dihydroxybiphenyl 1,2-Dioxygenase, domain 1"/>
    <property type="match status" value="1"/>
</dbReference>
<accession>A0A4D4J9S4</accession>
<gene>
    <name evidence="2" type="ORF">GTS_39470</name>
</gene>
<keyword evidence="3" id="KW-1185">Reference proteome</keyword>
<dbReference type="PANTHER" id="PTHR40265:SF1">
    <property type="entry name" value="GLYOXALASE-LIKE DOMAIN-CONTAINING PROTEIN"/>
    <property type="match status" value="1"/>
</dbReference>
<dbReference type="AlphaFoldDB" id="A0A4D4J9S4"/>
<dbReference type="InterPro" id="IPR037523">
    <property type="entry name" value="VOC_core"/>
</dbReference>
<evidence type="ECO:0000259" key="1">
    <source>
        <dbReference type="PROSITE" id="PS51819"/>
    </source>
</evidence>
<sequence>MLDHLVLACPDLAGAVADFQRRTGVRPVVGGRHVGRGTVSHLVSLGGRAYLEIIGPDPEQCELDQPRPFGIDTLDRPRLVAWAVRVKGIEDWAARAREHGFDPGPVQRMSRRTADGELLEWQVTSRGLNRGDLVPFLIDWGATPHPTNRPLPVVPLIELTGTHPEPEAVRVALRALGVEMKVFPGERAALTASVSSRYGRVVLA</sequence>
<dbReference type="OrthoDB" id="3227561at2"/>
<organism evidence="2 3">
    <name type="scientific">Gandjariella thermophila</name>
    <dbReference type="NCBI Taxonomy" id="1931992"/>
    <lineage>
        <taxon>Bacteria</taxon>
        <taxon>Bacillati</taxon>
        <taxon>Actinomycetota</taxon>
        <taxon>Actinomycetes</taxon>
        <taxon>Pseudonocardiales</taxon>
        <taxon>Pseudonocardiaceae</taxon>
        <taxon>Gandjariella</taxon>
    </lineage>
</organism>
<reference evidence="3" key="1">
    <citation type="submission" date="2019-04" db="EMBL/GenBank/DDBJ databases">
        <title>Draft genome sequence of Pseudonocardiaceae bacterium SL3-2-4.</title>
        <authorList>
            <person name="Ningsih F."/>
            <person name="Yokota A."/>
            <person name="Sakai Y."/>
            <person name="Nanatani K."/>
            <person name="Yabe S."/>
            <person name="Oetari A."/>
            <person name="Sjamsuridzal W."/>
        </authorList>
    </citation>
    <scope>NUCLEOTIDE SEQUENCE [LARGE SCALE GENOMIC DNA]</scope>
    <source>
        <strain evidence="3">SL3-2-4</strain>
    </source>
</reference>
<dbReference type="EMBL" id="BJFL01000023">
    <property type="protein sequence ID" value="GDY32314.1"/>
    <property type="molecule type" value="Genomic_DNA"/>
</dbReference>
<protein>
    <recommendedName>
        <fullName evidence="1">VOC domain-containing protein</fullName>
    </recommendedName>
</protein>
<proteinExistence type="predicted"/>
<feature type="domain" description="VOC" evidence="1">
    <location>
        <begin position="1"/>
        <end position="141"/>
    </location>
</feature>
<name>A0A4D4J9S4_9PSEU</name>
<dbReference type="PANTHER" id="PTHR40265">
    <property type="entry name" value="BLL2707 PROTEIN"/>
    <property type="match status" value="1"/>
</dbReference>
<evidence type="ECO:0000313" key="3">
    <source>
        <dbReference type="Proteomes" id="UP000298860"/>
    </source>
</evidence>